<evidence type="ECO:0000259" key="2">
    <source>
        <dbReference type="SMART" id="SM01111"/>
    </source>
</evidence>
<organism evidence="3 4">
    <name type="scientific">Xanthobacter aminoxidans</name>
    <dbReference type="NCBI Taxonomy" id="186280"/>
    <lineage>
        <taxon>Bacteria</taxon>
        <taxon>Pseudomonadati</taxon>
        <taxon>Pseudomonadota</taxon>
        <taxon>Alphaproteobacteria</taxon>
        <taxon>Hyphomicrobiales</taxon>
        <taxon>Xanthobacteraceae</taxon>
        <taxon>Xanthobacter</taxon>
    </lineage>
</organism>
<dbReference type="SUPFAM" id="SSF51322">
    <property type="entry name" value="Cyanovirin-N"/>
    <property type="match status" value="2"/>
</dbReference>
<dbReference type="EMBL" id="JBAFUR010000008">
    <property type="protein sequence ID" value="MFG1255067.1"/>
    <property type="molecule type" value="Genomic_DNA"/>
</dbReference>
<evidence type="ECO:0000256" key="1">
    <source>
        <dbReference type="SAM" id="MobiDB-lite"/>
    </source>
</evidence>
<feature type="region of interest" description="Disordered" evidence="1">
    <location>
        <begin position="228"/>
        <end position="263"/>
    </location>
</feature>
<name>A0ABW6ZMM7_9HYPH</name>
<dbReference type="Gene3D" id="2.30.60.10">
    <property type="entry name" value="Cyanovirin-N"/>
    <property type="match status" value="4"/>
</dbReference>
<dbReference type="Proteomes" id="UP001604043">
    <property type="component" value="Unassembled WGS sequence"/>
</dbReference>
<feature type="domain" description="Cyanovirin-N" evidence="2">
    <location>
        <begin position="36"/>
        <end position="167"/>
    </location>
</feature>
<accession>A0ABW6ZMM7</accession>
<dbReference type="SMART" id="SM01111">
    <property type="entry name" value="CVNH"/>
    <property type="match status" value="2"/>
</dbReference>
<protein>
    <submittedName>
        <fullName evidence="3">CVNH domain-containing protein</fullName>
    </submittedName>
</protein>
<dbReference type="Pfam" id="PF08881">
    <property type="entry name" value="CVNH"/>
    <property type="match status" value="1"/>
</dbReference>
<gene>
    <name evidence="3" type="ORF">V5F30_22855</name>
</gene>
<evidence type="ECO:0000313" key="3">
    <source>
        <dbReference type="EMBL" id="MFG1255067.1"/>
    </source>
</evidence>
<sequence>MAGALDRLLGGALAVLGLMLAAGLSPAAAQSVPPGSYLSSCRQVQVRFGHDLAAFCPNRAGRDVVTRLDNFPACRGDIANVDGRLTCAAGGGGGILGPGGIAPSPTPSFQQVPAGPYKASCRNIRMDGPWLRASCRDDWGGWRDASLMPAGCIPGKGIVYEDGRLSCGGSGFSGDRPPAGSYRASCRDISYSAGLIRATCRNSFGSWVPTTLATSWCGHGRDIRNEGGSLTCRPEGSPVPDDHKWGGGSWGGTGGSGGGSGGGSALPSGSYRATCRNISMSAGWLKASCKSTSGTWKDSSTFASWCSGGSHDIANVDGRLTCR</sequence>
<comment type="caution">
    <text evidence="3">The sequence shown here is derived from an EMBL/GenBank/DDBJ whole genome shotgun (WGS) entry which is preliminary data.</text>
</comment>
<feature type="compositionally biased region" description="Gly residues" evidence="1">
    <location>
        <begin position="246"/>
        <end position="263"/>
    </location>
</feature>
<dbReference type="InterPro" id="IPR011058">
    <property type="entry name" value="Cyanovirin-N"/>
</dbReference>
<dbReference type="RefSeq" id="WP_038192756.1">
    <property type="nucleotide sequence ID" value="NZ_JBAFUR010000008.1"/>
</dbReference>
<feature type="domain" description="Cyanovirin-N" evidence="2">
    <location>
        <begin position="181"/>
        <end position="322"/>
    </location>
</feature>
<keyword evidence="4" id="KW-1185">Reference proteome</keyword>
<evidence type="ECO:0000313" key="4">
    <source>
        <dbReference type="Proteomes" id="UP001604043"/>
    </source>
</evidence>
<dbReference type="InterPro" id="IPR036673">
    <property type="entry name" value="Cyanovirin-N_sf"/>
</dbReference>
<reference evidence="3 4" key="1">
    <citation type="submission" date="2024-02" db="EMBL/GenBank/DDBJ databases">
        <title>Expansion and revision of Xanthobacter and proposal of Roseixanthobacter gen. nov.</title>
        <authorList>
            <person name="Soltysiak M.P.M."/>
            <person name="Jalihal A."/>
            <person name="Ory A."/>
            <person name="Chrisophersen C."/>
            <person name="Lee A.D."/>
            <person name="Boulton J."/>
            <person name="Springer M."/>
        </authorList>
    </citation>
    <scope>NUCLEOTIDE SEQUENCE [LARGE SCALE GENOMIC DNA]</scope>
    <source>
        <strain evidence="3 4">CB5</strain>
    </source>
</reference>
<proteinExistence type="predicted"/>